<organism evidence="1 2">
    <name type="scientific">Pseudoclavibacter terrae</name>
    <dbReference type="NCBI Taxonomy" id="1530195"/>
    <lineage>
        <taxon>Bacteria</taxon>
        <taxon>Bacillati</taxon>
        <taxon>Actinomycetota</taxon>
        <taxon>Actinomycetes</taxon>
        <taxon>Micrococcales</taxon>
        <taxon>Microbacteriaceae</taxon>
        <taxon>Pseudoclavibacter</taxon>
    </lineage>
</organism>
<evidence type="ECO:0000313" key="1">
    <source>
        <dbReference type="EMBL" id="KAB1636414.1"/>
    </source>
</evidence>
<protein>
    <submittedName>
        <fullName evidence="1">Acyl-CoA thioesterase</fullName>
    </submittedName>
</protein>
<dbReference type="EMBL" id="WBJX01000006">
    <property type="protein sequence ID" value="KAB1636414.1"/>
    <property type="molecule type" value="Genomic_DNA"/>
</dbReference>
<dbReference type="OrthoDB" id="9799036at2"/>
<dbReference type="AlphaFoldDB" id="A0A7J5AZB0"/>
<accession>A0A7J5AZB0</accession>
<dbReference type="SUPFAM" id="SSF54637">
    <property type="entry name" value="Thioesterase/thiol ester dehydrase-isomerase"/>
    <property type="match status" value="1"/>
</dbReference>
<dbReference type="RefSeq" id="WP_151424720.1">
    <property type="nucleotide sequence ID" value="NZ_CANKVH010000005.1"/>
</dbReference>
<dbReference type="InterPro" id="IPR050563">
    <property type="entry name" value="4-hydroxybenzoyl-CoA_TE"/>
</dbReference>
<dbReference type="CDD" id="cd00586">
    <property type="entry name" value="4HBT"/>
    <property type="match status" value="1"/>
</dbReference>
<dbReference type="PANTHER" id="PTHR31793:SF24">
    <property type="entry name" value="LONG-CHAIN ACYL-COA THIOESTERASE FADM"/>
    <property type="match status" value="1"/>
</dbReference>
<gene>
    <name evidence="1" type="ORF">F8O03_15800</name>
</gene>
<sequence>MRFHVPTLLRWSDLDAYNHVNNSRVLTLLEEARVRAFWNIGASNDDERPLAIIDAAAEGGDTLTLIARNEIEYLAPIPYSTKPLDVQLWISKMGAASAEVDYEIWSPEESHQEGTERVRYVIASSTLVFIDAATQRPRRINDREREAWTPYLDEPLTFRGGRSND</sequence>
<dbReference type="PANTHER" id="PTHR31793">
    <property type="entry name" value="4-HYDROXYBENZOYL-COA THIOESTERASE FAMILY MEMBER"/>
    <property type="match status" value="1"/>
</dbReference>
<keyword evidence="2" id="KW-1185">Reference proteome</keyword>
<dbReference type="Pfam" id="PF13279">
    <property type="entry name" value="4HBT_2"/>
    <property type="match status" value="1"/>
</dbReference>
<comment type="caution">
    <text evidence="1">The sequence shown here is derived from an EMBL/GenBank/DDBJ whole genome shotgun (WGS) entry which is preliminary data.</text>
</comment>
<dbReference type="InterPro" id="IPR029069">
    <property type="entry name" value="HotDog_dom_sf"/>
</dbReference>
<proteinExistence type="predicted"/>
<dbReference type="Gene3D" id="3.10.129.10">
    <property type="entry name" value="Hotdog Thioesterase"/>
    <property type="match status" value="1"/>
</dbReference>
<name>A0A7J5AZB0_9MICO</name>
<evidence type="ECO:0000313" key="2">
    <source>
        <dbReference type="Proteomes" id="UP000490386"/>
    </source>
</evidence>
<reference evidence="1 2" key="1">
    <citation type="submission" date="2019-09" db="EMBL/GenBank/DDBJ databases">
        <title>Phylogeny of genus Pseudoclavibacter and closely related genus.</title>
        <authorList>
            <person name="Li Y."/>
        </authorList>
    </citation>
    <scope>NUCLEOTIDE SEQUENCE [LARGE SCALE GENOMIC DNA]</scope>
    <source>
        <strain evidence="1 2">THG-MD12</strain>
    </source>
</reference>
<dbReference type="Proteomes" id="UP000490386">
    <property type="component" value="Unassembled WGS sequence"/>
</dbReference>
<dbReference type="GO" id="GO:0047617">
    <property type="term" value="F:fatty acyl-CoA hydrolase activity"/>
    <property type="evidence" value="ECO:0007669"/>
    <property type="project" value="TreeGrafter"/>
</dbReference>